<keyword evidence="8" id="KW-0626">Porin</keyword>
<evidence type="ECO:0000256" key="5">
    <source>
        <dbReference type="ARBA" id="ARBA00022692"/>
    </source>
</evidence>
<dbReference type="PANTHER" id="PTHR34501">
    <property type="entry name" value="PROTEIN YDDL-RELATED"/>
    <property type="match status" value="1"/>
</dbReference>
<sequence>MHRKTWAWLPCTLLCAPAVATAGSVTLFGLMDTGLDLSSAGGPTTARMQSGQYAGSRFGLRGTEDLGDGLQAVFVLENGLNSDTGVAGQSGRLFGRQAYVGLSGRAGALTLGRQYSPLVSVAFQMDAFENGMAPQFPNLGLYPGGERIDNAIKYTSPSFGGLTMAAMLALGERSTAPRAGDDSYGINVHYASGPMRLVAAYGVRKFASAAALGEVVKPVVVLPNVVTNGSITTYMAGSNYDFGPFALYGGYQRQRIADDVYFGRIDQDLYTLSVAVPVGKAGRFLAGYTFLNDHSPAQLDASLFGFGFVYSLSRRTSVYTSAAWLNNHNGAGNVIGGNTSPGLPLAYPGANARTIQVGLRHAF</sequence>
<keyword evidence="10" id="KW-0998">Cell outer membrane</keyword>
<keyword evidence="9" id="KW-0472">Membrane</keyword>
<keyword evidence="6 11" id="KW-0732">Signal</keyword>
<reference evidence="13 14" key="1">
    <citation type="submission" date="2020-10" db="EMBL/GenBank/DDBJ databases">
        <title>Complete genome sequence of Cupriavidus basilensis CCUG 49340T.</title>
        <authorList>
            <person name="Salva-Serra F."/>
            <person name="Donoso R.A."/>
            <person name="Cho K.H."/>
            <person name="Yoo J.A."/>
            <person name="Lee K."/>
            <person name="Yoon S.-H."/>
            <person name="Perez-Pantoja D."/>
            <person name="Moore E.R.B."/>
        </authorList>
    </citation>
    <scope>NUCLEOTIDE SEQUENCE [LARGE SCALE GENOMIC DNA]</scope>
    <source>
        <strain evidence="14">CCUG 49340</strain>
    </source>
</reference>
<comment type="subcellular location">
    <subcellularLocation>
        <location evidence="1">Cell outer membrane</location>
        <topology evidence="1">Multi-pass membrane protein</topology>
    </subcellularLocation>
</comment>
<feature type="signal peptide" evidence="11">
    <location>
        <begin position="1"/>
        <end position="22"/>
    </location>
</feature>
<dbReference type="Proteomes" id="UP000397656">
    <property type="component" value="Chromosome 2"/>
</dbReference>
<comment type="subunit">
    <text evidence="2">Homotrimer.</text>
</comment>
<dbReference type="Pfam" id="PF13609">
    <property type="entry name" value="Porin_4"/>
    <property type="match status" value="1"/>
</dbReference>
<dbReference type="InterPro" id="IPR001702">
    <property type="entry name" value="Porin_Gram-ve"/>
</dbReference>
<protein>
    <submittedName>
        <fullName evidence="13">Porin</fullName>
    </submittedName>
</protein>
<keyword evidence="3" id="KW-0813">Transport</keyword>
<accession>A0A7M2H342</accession>
<dbReference type="RefSeq" id="WP_170301871.1">
    <property type="nucleotide sequence ID" value="NZ_CP062804.1"/>
</dbReference>
<evidence type="ECO:0000256" key="4">
    <source>
        <dbReference type="ARBA" id="ARBA00022452"/>
    </source>
</evidence>
<dbReference type="GeneID" id="98405486"/>
<evidence type="ECO:0000256" key="1">
    <source>
        <dbReference type="ARBA" id="ARBA00004571"/>
    </source>
</evidence>
<dbReference type="Gene3D" id="2.40.160.10">
    <property type="entry name" value="Porin"/>
    <property type="match status" value="1"/>
</dbReference>
<evidence type="ECO:0000256" key="7">
    <source>
        <dbReference type="ARBA" id="ARBA00023065"/>
    </source>
</evidence>
<dbReference type="GO" id="GO:0046930">
    <property type="term" value="C:pore complex"/>
    <property type="evidence" value="ECO:0007669"/>
    <property type="project" value="UniProtKB-KW"/>
</dbReference>
<keyword evidence="7" id="KW-0406">Ion transport</keyword>
<dbReference type="CDD" id="cd00342">
    <property type="entry name" value="gram_neg_porins"/>
    <property type="match status" value="1"/>
</dbReference>
<evidence type="ECO:0000256" key="8">
    <source>
        <dbReference type="ARBA" id="ARBA00023114"/>
    </source>
</evidence>
<dbReference type="InterPro" id="IPR002299">
    <property type="entry name" value="Porin_Neis"/>
</dbReference>
<evidence type="ECO:0000256" key="2">
    <source>
        <dbReference type="ARBA" id="ARBA00011233"/>
    </source>
</evidence>
<evidence type="ECO:0000256" key="6">
    <source>
        <dbReference type="ARBA" id="ARBA00022729"/>
    </source>
</evidence>
<keyword evidence="5" id="KW-0812">Transmembrane</keyword>
<dbReference type="AlphaFoldDB" id="A0A7M2H342"/>
<organism evidence="13 14">
    <name type="scientific">Cupriavidus basilensis</name>
    <dbReference type="NCBI Taxonomy" id="68895"/>
    <lineage>
        <taxon>Bacteria</taxon>
        <taxon>Pseudomonadati</taxon>
        <taxon>Pseudomonadota</taxon>
        <taxon>Betaproteobacteria</taxon>
        <taxon>Burkholderiales</taxon>
        <taxon>Burkholderiaceae</taxon>
        <taxon>Cupriavidus</taxon>
    </lineage>
</organism>
<dbReference type="GO" id="GO:0009279">
    <property type="term" value="C:cell outer membrane"/>
    <property type="evidence" value="ECO:0007669"/>
    <property type="project" value="UniProtKB-SubCell"/>
</dbReference>
<evidence type="ECO:0000256" key="3">
    <source>
        <dbReference type="ARBA" id="ARBA00022448"/>
    </source>
</evidence>
<dbReference type="GO" id="GO:0015288">
    <property type="term" value="F:porin activity"/>
    <property type="evidence" value="ECO:0007669"/>
    <property type="project" value="UniProtKB-KW"/>
</dbReference>
<feature type="chain" id="PRO_5029835567" evidence="11">
    <location>
        <begin position="23"/>
        <end position="363"/>
    </location>
</feature>
<evidence type="ECO:0000259" key="12">
    <source>
        <dbReference type="Pfam" id="PF13609"/>
    </source>
</evidence>
<dbReference type="PRINTS" id="PR00182">
    <property type="entry name" value="ECOLNEIPORIN"/>
</dbReference>
<name>A0A7M2H342_9BURK</name>
<dbReference type="PANTHER" id="PTHR34501:SF9">
    <property type="entry name" value="MAJOR OUTER MEMBRANE PROTEIN P.IA"/>
    <property type="match status" value="1"/>
</dbReference>
<evidence type="ECO:0000256" key="10">
    <source>
        <dbReference type="ARBA" id="ARBA00023237"/>
    </source>
</evidence>
<keyword evidence="4" id="KW-1134">Transmembrane beta strand</keyword>
<evidence type="ECO:0000256" key="9">
    <source>
        <dbReference type="ARBA" id="ARBA00023136"/>
    </source>
</evidence>
<dbReference type="InterPro" id="IPR033900">
    <property type="entry name" value="Gram_neg_porin_domain"/>
</dbReference>
<evidence type="ECO:0000256" key="11">
    <source>
        <dbReference type="SAM" id="SignalP"/>
    </source>
</evidence>
<dbReference type="InterPro" id="IPR023614">
    <property type="entry name" value="Porin_dom_sf"/>
</dbReference>
<feature type="domain" description="Porin" evidence="12">
    <location>
        <begin position="14"/>
        <end position="329"/>
    </location>
</feature>
<dbReference type="InterPro" id="IPR050298">
    <property type="entry name" value="Gram-neg_bact_OMP"/>
</dbReference>
<dbReference type="GO" id="GO:0034220">
    <property type="term" value="P:monoatomic ion transmembrane transport"/>
    <property type="evidence" value="ECO:0007669"/>
    <property type="project" value="InterPro"/>
</dbReference>
<gene>
    <name evidence="13" type="ORF">F7R26_031475</name>
</gene>
<dbReference type="SUPFAM" id="SSF56935">
    <property type="entry name" value="Porins"/>
    <property type="match status" value="1"/>
</dbReference>
<evidence type="ECO:0000313" key="13">
    <source>
        <dbReference type="EMBL" id="QOT79268.1"/>
    </source>
</evidence>
<proteinExistence type="predicted"/>
<dbReference type="EMBL" id="CP062804">
    <property type="protein sequence ID" value="QOT79268.1"/>
    <property type="molecule type" value="Genomic_DNA"/>
</dbReference>
<evidence type="ECO:0000313" key="14">
    <source>
        <dbReference type="Proteomes" id="UP000397656"/>
    </source>
</evidence>
<dbReference type="PRINTS" id="PR00184">
    <property type="entry name" value="NEISSPPORIN"/>
</dbReference>